<dbReference type="SUPFAM" id="SSF46785">
    <property type="entry name" value="Winged helix' DNA-binding domain"/>
    <property type="match status" value="1"/>
</dbReference>
<dbReference type="SMART" id="SM00418">
    <property type="entry name" value="HTH_ARSR"/>
    <property type="match status" value="1"/>
</dbReference>
<organism evidence="5 6">
    <name type="scientific">Polaromonas eurypsychrophila</name>
    <dbReference type="NCBI Taxonomy" id="1614635"/>
    <lineage>
        <taxon>Bacteria</taxon>
        <taxon>Pseudomonadati</taxon>
        <taxon>Pseudomonadota</taxon>
        <taxon>Betaproteobacteria</taxon>
        <taxon>Burkholderiales</taxon>
        <taxon>Comamonadaceae</taxon>
        <taxon>Polaromonas</taxon>
    </lineage>
</organism>
<evidence type="ECO:0000313" key="5">
    <source>
        <dbReference type="EMBL" id="GGA86696.1"/>
    </source>
</evidence>
<name>A0A916S6C6_9BURK</name>
<keyword evidence="3" id="KW-0804">Transcription</keyword>
<dbReference type="InterPro" id="IPR051011">
    <property type="entry name" value="Metal_resp_trans_reg"/>
</dbReference>
<feature type="domain" description="HTH arsR-type" evidence="4">
    <location>
        <begin position="11"/>
        <end position="105"/>
    </location>
</feature>
<dbReference type="CDD" id="cd00090">
    <property type="entry name" value="HTH_ARSR"/>
    <property type="match status" value="1"/>
</dbReference>
<gene>
    <name evidence="5" type="ORF">GCM10011496_04180</name>
</gene>
<dbReference type="PRINTS" id="PR00778">
    <property type="entry name" value="HTHARSR"/>
</dbReference>
<dbReference type="InterPro" id="IPR036390">
    <property type="entry name" value="WH_DNA-bd_sf"/>
</dbReference>
<dbReference type="GO" id="GO:0003677">
    <property type="term" value="F:DNA binding"/>
    <property type="evidence" value="ECO:0007669"/>
    <property type="project" value="UniProtKB-KW"/>
</dbReference>
<reference evidence="5" key="2">
    <citation type="submission" date="2020-09" db="EMBL/GenBank/DDBJ databases">
        <authorList>
            <person name="Sun Q."/>
            <person name="Zhou Y."/>
        </authorList>
    </citation>
    <scope>NUCLEOTIDE SEQUENCE</scope>
    <source>
        <strain evidence="5">CGMCC 1.15322</strain>
    </source>
</reference>
<keyword evidence="1" id="KW-0805">Transcription regulation</keyword>
<dbReference type="Gene3D" id="1.10.10.10">
    <property type="entry name" value="Winged helix-like DNA-binding domain superfamily/Winged helix DNA-binding domain"/>
    <property type="match status" value="1"/>
</dbReference>
<dbReference type="AlphaFoldDB" id="A0A916S6C6"/>
<protein>
    <submittedName>
        <fullName evidence="5">Transcriptional regulator</fullName>
    </submittedName>
</protein>
<dbReference type="NCBIfam" id="NF033788">
    <property type="entry name" value="HTH_metalloreg"/>
    <property type="match status" value="1"/>
</dbReference>
<comment type="caution">
    <text evidence="5">The sequence shown here is derived from an EMBL/GenBank/DDBJ whole genome shotgun (WGS) entry which is preliminary data.</text>
</comment>
<evidence type="ECO:0000256" key="2">
    <source>
        <dbReference type="ARBA" id="ARBA00023125"/>
    </source>
</evidence>
<accession>A0A916S6C6</accession>
<evidence type="ECO:0000256" key="3">
    <source>
        <dbReference type="ARBA" id="ARBA00023163"/>
    </source>
</evidence>
<sequence length="110" mass="12389">MQVDTIMDLAILRSAADEASRLMRVLSNPDRLLLLCQLAQGEQRVGELEALVGIAQPTLSQQLGVLRDESLVSTRREGKSIYYQIDSPQALAVMNVLYEQFCDNPKRKKR</sequence>
<dbReference type="InterPro" id="IPR036388">
    <property type="entry name" value="WH-like_DNA-bd_sf"/>
</dbReference>
<dbReference type="PANTHER" id="PTHR43132">
    <property type="entry name" value="ARSENICAL RESISTANCE OPERON REPRESSOR ARSR-RELATED"/>
    <property type="match status" value="1"/>
</dbReference>
<dbReference type="InterPro" id="IPR011991">
    <property type="entry name" value="ArsR-like_HTH"/>
</dbReference>
<dbReference type="Proteomes" id="UP000620596">
    <property type="component" value="Unassembled WGS sequence"/>
</dbReference>
<evidence type="ECO:0000259" key="4">
    <source>
        <dbReference type="PROSITE" id="PS50987"/>
    </source>
</evidence>
<dbReference type="Pfam" id="PF01022">
    <property type="entry name" value="HTH_5"/>
    <property type="match status" value="1"/>
</dbReference>
<evidence type="ECO:0000313" key="6">
    <source>
        <dbReference type="Proteomes" id="UP000620596"/>
    </source>
</evidence>
<proteinExistence type="predicted"/>
<dbReference type="PANTHER" id="PTHR43132:SF2">
    <property type="entry name" value="ARSENICAL RESISTANCE OPERON REPRESSOR ARSR-RELATED"/>
    <property type="match status" value="1"/>
</dbReference>
<keyword evidence="2" id="KW-0238">DNA-binding</keyword>
<dbReference type="InterPro" id="IPR001845">
    <property type="entry name" value="HTH_ArsR_DNA-bd_dom"/>
</dbReference>
<evidence type="ECO:0000256" key="1">
    <source>
        <dbReference type="ARBA" id="ARBA00023015"/>
    </source>
</evidence>
<keyword evidence="6" id="KW-1185">Reference proteome</keyword>
<dbReference type="RefSeq" id="WP_188706073.1">
    <property type="nucleotide sequence ID" value="NZ_BMIG01000001.1"/>
</dbReference>
<dbReference type="PROSITE" id="PS50987">
    <property type="entry name" value="HTH_ARSR_2"/>
    <property type="match status" value="1"/>
</dbReference>
<dbReference type="EMBL" id="BMIG01000001">
    <property type="protein sequence ID" value="GGA86696.1"/>
    <property type="molecule type" value="Genomic_DNA"/>
</dbReference>
<dbReference type="GO" id="GO:0003700">
    <property type="term" value="F:DNA-binding transcription factor activity"/>
    <property type="evidence" value="ECO:0007669"/>
    <property type="project" value="InterPro"/>
</dbReference>
<reference evidence="5" key="1">
    <citation type="journal article" date="2014" name="Int. J. Syst. Evol. Microbiol.">
        <title>Complete genome sequence of Corynebacterium casei LMG S-19264T (=DSM 44701T), isolated from a smear-ripened cheese.</title>
        <authorList>
            <consortium name="US DOE Joint Genome Institute (JGI-PGF)"/>
            <person name="Walter F."/>
            <person name="Albersmeier A."/>
            <person name="Kalinowski J."/>
            <person name="Ruckert C."/>
        </authorList>
    </citation>
    <scope>NUCLEOTIDE SEQUENCE</scope>
    <source>
        <strain evidence="5">CGMCC 1.15322</strain>
    </source>
</reference>